<evidence type="ECO:0000256" key="1">
    <source>
        <dbReference type="ARBA" id="ARBA00023157"/>
    </source>
</evidence>
<dbReference type="Gene3D" id="3.10.100.10">
    <property type="entry name" value="Mannose-Binding Protein A, subunit A"/>
    <property type="match status" value="2"/>
</dbReference>
<dbReference type="InterPro" id="IPR016186">
    <property type="entry name" value="C-type_lectin-like/link_sf"/>
</dbReference>
<dbReference type="SUPFAM" id="SSF56436">
    <property type="entry name" value="C-type lectin-like"/>
    <property type="match status" value="2"/>
</dbReference>
<organism evidence="6 7">
    <name type="scientific">Mugilogobius chulae</name>
    <name type="common">yellowstripe goby</name>
    <dbReference type="NCBI Taxonomy" id="88201"/>
    <lineage>
        <taxon>Eukaryota</taxon>
        <taxon>Metazoa</taxon>
        <taxon>Chordata</taxon>
        <taxon>Craniata</taxon>
        <taxon>Vertebrata</taxon>
        <taxon>Euteleostomi</taxon>
        <taxon>Actinopterygii</taxon>
        <taxon>Neopterygii</taxon>
        <taxon>Teleostei</taxon>
        <taxon>Neoteleostei</taxon>
        <taxon>Acanthomorphata</taxon>
        <taxon>Gobiaria</taxon>
        <taxon>Gobiiformes</taxon>
        <taxon>Gobioidei</taxon>
        <taxon>Gobiidae</taxon>
        <taxon>Gobionellinae</taxon>
        <taxon>Mugilogobius</taxon>
    </lineage>
</organism>
<feature type="coiled-coil region" evidence="2">
    <location>
        <begin position="130"/>
        <end position="157"/>
    </location>
</feature>
<accession>A0AAW0NQF7</accession>
<protein>
    <recommendedName>
        <fullName evidence="5">C-type lectin domain-containing protein</fullName>
    </recommendedName>
</protein>
<dbReference type="PANTHER" id="PTHR22803">
    <property type="entry name" value="MANNOSE, PHOSPHOLIPASE, LECTIN RECEPTOR RELATED"/>
    <property type="match status" value="1"/>
</dbReference>
<dbReference type="InterPro" id="IPR018378">
    <property type="entry name" value="C-type_lectin_CS"/>
</dbReference>
<evidence type="ECO:0000256" key="3">
    <source>
        <dbReference type="SAM" id="MobiDB-lite"/>
    </source>
</evidence>
<dbReference type="Pfam" id="PF00059">
    <property type="entry name" value="Lectin_C"/>
    <property type="match status" value="2"/>
</dbReference>
<proteinExistence type="predicted"/>
<comment type="caution">
    <text evidence="6">The sequence shown here is derived from an EMBL/GenBank/DDBJ whole genome shotgun (WGS) entry which is preliminary data.</text>
</comment>
<evidence type="ECO:0000313" key="6">
    <source>
        <dbReference type="EMBL" id="KAK7903890.1"/>
    </source>
</evidence>
<dbReference type="EMBL" id="JBBPFD010000012">
    <property type="protein sequence ID" value="KAK7903890.1"/>
    <property type="molecule type" value="Genomic_DNA"/>
</dbReference>
<sequence>MDSESDQNMPPEQRITEDLNTSRSSHFQHQKRRKGTLFGLPQYRVVLLCLSLLDTALLITALVLGMYCAKAKDLQQVTDSAFAPLVIERNFLRNHTDVIKEKLATQVELESQRRAHMQLKVQIKQQQVISDSLQKNILVMKTEKAQLEANKTALETNCGRCPSGWIFLKTSCYYYSMPPSNAKKNWADSRADCNNRGGDLLVINNLEEQKAINNNYPKMTGTGPQWKMGFWIGLSHSVSKGAWVWVNNATEDNTMYWETGQPGSEERLVRHCAAFGRNILSWKSWYNRNCEQDELNWICEMVPRTYNKLTCPEDSSDDLPLTTNQDEQQVALSMVRPNSLHNHRKVLTVMLSVLAAILLSIDIGLCIYYRNLTDAERIIKDINSEVAKLQQAYKIAINTKIELKKELAKEASLQQLTKWELDHHKSRNQDYQQELDKIHLLITGLKSHIPLLEEGCRHCLPGWNLINSFCYYIPFSENTPRRSWDQSRDYCRNFGADLIEINNKEKQLAIINLITTYHDSSVQYSSSGFWIGARDVEEEGVWKWLDGTQIIQGFWNIGEPNNMGNEDCAAVYPTPNKNPFMSWNDAPCNHFLKWICEKAPGLAKTA</sequence>
<dbReference type="PROSITE" id="PS50041">
    <property type="entry name" value="C_TYPE_LECTIN_2"/>
    <property type="match status" value="2"/>
</dbReference>
<keyword evidence="7" id="KW-1185">Reference proteome</keyword>
<keyword evidence="2" id="KW-0175">Coiled coil</keyword>
<gene>
    <name evidence="6" type="ORF">WMY93_016497</name>
</gene>
<evidence type="ECO:0000313" key="7">
    <source>
        <dbReference type="Proteomes" id="UP001460270"/>
    </source>
</evidence>
<keyword evidence="4" id="KW-0812">Transmembrane</keyword>
<reference evidence="7" key="1">
    <citation type="submission" date="2024-04" db="EMBL/GenBank/DDBJ databases">
        <title>Salinicola lusitanus LLJ914,a marine bacterium isolated from the Okinawa Trough.</title>
        <authorList>
            <person name="Li J."/>
        </authorList>
    </citation>
    <scope>NUCLEOTIDE SEQUENCE [LARGE SCALE GENOMIC DNA]</scope>
</reference>
<name>A0AAW0NQF7_9GOBI</name>
<evidence type="ECO:0000256" key="2">
    <source>
        <dbReference type="SAM" id="Coils"/>
    </source>
</evidence>
<dbReference type="InterPro" id="IPR001304">
    <property type="entry name" value="C-type_lectin-like"/>
</dbReference>
<feature type="transmembrane region" description="Helical" evidence="4">
    <location>
        <begin position="45"/>
        <end position="67"/>
    </location>
</feature>
<feature type="transmembrane region" description="Helical" evidence="4">
    <location>
        <begin position="346"/>
        <end position="370"/>
    </location>
</feature>
<evidence type="ECO:0000256" key="4">
    <source>
        <dbReference type="SAM" id="Phobius"/>
    </source>
</evidence>
<feature type="coiled-coil region" evidence="2">
    <location>
        <begin position="372"/>
        <end position="406"/>
    </location>
</feature>
<keyword evidence="1" id="KW-1015">Disulfide bond</keyword>
<dbReference type="InterPro" id="IPR050111">
    <property type="entry name" value="C-type_lectin/snaclec_domain"/>
</dbReference>
<feature type="domain" description="C-type lectin" evidence="5">
    <location>
        <begin position="168"/>
        <end position="292"/>
    </location>
</feature>
<evidence type="ECO:0000259" key="5">
    <source>
        <dbReference type="PROSITE" id="PS50041"/>
    </source>
</evidence>
<dbReference type="SMART" id="SM00034">
    <property type="entry name" value="CLECT"/>
    <property type="match status" value="2"/>
</dbReference>
<dbReference type="InterPro" id="IPR016187">
    <property type="entry name" value="CTDL_fold"/>
</dbReference>
<dbReference type="AlphaFoldDB" id="A0AAW0NQF7"/>
<keyword evidence="4" id="KW-1133">Transmembrane helix</keyword>
<dbReference type="Proteomes" id="UP001460270">
    <property type="component" value="Unassembled WGS sequence"/>
</dbReference>
<feature type="domain" description="C-type lectin" evidence="5">
    <location>
        <begin position="466"/>
        <end position="597"/>
    </location>
</feature>
<dbReference type="PROSITE" id="PS00615">
    <property type="entry name" value="C_TYPE_LECTIN_1"/>
    <property type="match status" value="1"/>
</dbReference>
<feature type="region of interest" description="Disordered" evidence="3">
    <location>
        <begin position="1"/>
        <end position="30"/>
    </location>
</feature>
<keyword evidence="4" id="KW-0472">Membrane</keyword>
<feature type="compositionally biased region" description="Polar residues" evidence="3">
    <location>
        <begin position="1"/>
        <end position="10"/>
    </location>
</feature>